<proteinExistence type="predicted"/>
<dbReference type="GeneID" id="89924022"/>
<accession>A0AAV9PG54</accession>
<dbReference type="AlphaFoldDB" id="A0AAV9PG54"/>
<gene>
    <name evidence="1" type="ORF">LTR77_002675</name>
</gene>
<name>A0AAV9PG54_9PEZI</name>
<evidence type="ECO:0000313" key="2">
    <source>
        <dbReference type="Proteomes" id="UP001337655"/>
    </source>
</evidence>
<dbReference type="EMBL" id="JAVRRT010000004">
    <property type="protein sequence ID" value="KAK5172555.1"/>
    <property type="molecule type" value="Genomic_DNA"/>
</dbReference>
<reference evidence="1 2" key="1">
    <citation type="submission" date="2023-08" db="EMBL/GenBank/DDBJ databases">
        <title>Black Yeasts Isolated from many extreme environments.</title>
        <authorList>
            <person name="Coleine C."/>
            <person name="Stajich J.E."/>
            <person name="Selbmann L."/>
        </authorList>
    </citation>
    <scope>NUCLEOTIDE SEQUENCE [LARGE SCALE GENOMIC DNA]</scope>
    <source>
        <strain evidence="1 2">CCFEE 5935</strain>
    </source>
</reference>
<dbReference type="RefSeq" id="XP_064661273.1">
    <property type="nucleotide sequence ID" value="XM_064799934.1"/>
</dbReference>
<organism evidence="1 2">
    <name type="scientific">Saxophila tyrrhenica</name>
    <dbReference type="NCBI Taxonomy" id="1690608"/>
    <lineage>
        <taxon>Eukaryota</taxon>
        <taxon>Fungi</taxon>
        <taxon>Dikarya</taxon>
        <taxon>Ascomycota</taxon>
        <taxon>Pezizomycotina</taxon>
        <taxon>Dothideomycetes</taxon>
        <taxon>Dothideomycetidae</taxon>
        <taxon>Mycosphaerellales</taxon>
        <taxon>Extremaceae</taxon>
        <taxon>Saxophila</taxon>
    </lineage>
</organism>
<keyword evidence="2" id="KW-1185">Reference proteome</keyword>
<protein>
    <submittedName>
        <fullName evidence="1">Uncharacterized protein</fullName>
    </submittedName>
</protein>
<sequence>MPNHPRGSLARIEANSHRTVTIETEWSSSIAAKCHPQEQSPIFQIPKELRDEVFRYATAPYESLDRCDNSDLLVCCAEHGIISPPPMRTFEPKTGSLRKASVTAILATCRRAWLEANGLPLRQAVPSFWLHEGGRRGQEVAYDTQSQQGVISRTNTIRPLNKAIADIFFKIHPKAHDEQPGRPPKPPFCRGYLEFPSLRGEWLRENPDLELDFTWILTMLQCPAMQDLLELRVELEAIDAADEPLLEFFRRRIRQAFQPIQTVRCLGCRWNIDLHESDLGKLVKPPDRKPCKRTVNCVAAMVWTVVEAKEARTNSDHHKCRPNLEELFTIGSTGSEAEYEGYDQERVESLQLEELLESENQVPHLECTQDCHLYREMYLEKWARQNSLLKFEPVS</sequence>
<dbReference type="Proteomes" id="UP001337655">
    <property type="component" value="Unassembled WGS sequence"/>
</dbReference>
<comment type="caution">
    <text evidence="1">The sequence shown here is derived from an EMBL/GenBank/DDBJ whole genome shotgun (WGS) entry which is preliminary data.</text>
</comment>
<evidence type="ECO:0000313" key="1">
    <source>
        <dbReference type="EMBL" id="KAK5172555.1"/>
    </source>
</evidence>